<dbReference type="Proteomes" id="UP000017396">
    <property type="component" value="Chromosome"/>
</dbReference>
<dbReference type="RefSeq" id="WP_023172357.1">
    <property type="nucleotide sequence ID" value="NC_022600.1"/>
</dbReference>
<accession>U5QI36</accession>
<protein>
    <submittedName>
        <fullName evidence="1">Uncharacterized protein</fullName>
    </submittedName>
</protein>
<evidence type="ECO:0000313" key="1">
    <source>
        <dbReference type="EMBL" id="AGY57289.1"/>
    </source>
</evidence>
<evidence type="ECO:0000313" key="2">
    <source>
        <dbReference type="Proteomes" id="UP000017396"/>
    </source>
</evidence>
<dbReference type="STRING" id="1183438.GKIL_1043"/>
<reference evidence="1 2" key="1">
    <citation type="journal article" date="2013" name="PLoS ONE">
        <title>Cultivation and Complete Genome Sequencing of Gloeobacter kilaueensis sp. nov., from a Lava Cave in Kilauea Caldera, Hawai'i.</title>
        <authorList>
            <person name="Saw J.H."/>
            <person name="Schatz M."/>
            <person name="Brown M.V."/>
            <person name="Kunkel D.D."/>
            <person name="Foster J.S."/>
            <person name="Shick H."/>
            <person name="Christensen S."/>
            <person name="Hou S."/>
            <person name="Wan X."/>
            <person name="Donachie S.P."/>
        </authorList>
    </citation>
    <scope>NUCLEOTIDE SEQUENCE [LARGE SCALE GENOMIC DNA]</scope>
    <source>
        <strain evidence="2">JS</strain>
    </source>
</reference>
<dbReference type="KEGG" id="glj:GKIL_1043"/>
<dbReference type="HOGENOM" id="CLU_2142331_0_0_3"/>
<name>U5QI36_GLOK1</name>
<sequence>MQKLKCGKCGGIGWSAAAARLNVDYAERVRSLDQLDDEDKAVLLWAGRLDPVGMDFDMPSGLFCSLHWPLVCARLKKSGLSPYCSHCKGSGSILINQDKQEDKKKYRFRAIK</sequence>
<organism evidence="1 2">
    <name type="scientific">Gloeobacter kilaueensis (strain ATCC BAA-2537 / CCAP 1431/1 / ULC 316 / JS1)</name>
    <dbReference type="NCBI Taxonomy" id="1183438"/>
    <lineage>
        <taxon>Bacteria</taxon>
        <taxon>Bacillati</taxon>
        <taxon>Cyanobacteriota</taxon>
        <taxon>Cyanophyceae</taxon>
        <taxon>Gloeobacterales</taxon>
        <taxon>Gloeobacteraceae</taxon>
        <taxon>Gloeobacter</taxon>
    </lineage>
</organism>
<keyword evidence="2" id="KW-1185">Reference proteome</keyword>
<gene>
    <name evidence="1" type="ORF">GKIL_1043</name>
</gene>
<dbReference type="AlphaFoldDB" id="U5QI36"/>
<dbReference type="EMBL" id="CP003587">
    <property type="protein sequence ID" value="AGY57289.1"/>
    <property type="molecule type" value="Genomic_DNA"/>
</dbReference>
<proteinExistence type="predicted"/>